<accession>A0A317DZA4</accession>
<sequence length="85" mass="9461">MLDASALAERFGLSAETMRSLMGRQLMRGMVEKGEGVDGGTWRLSLRYGNRMWRAVLLESGELRDETFGVASTRQHAKKASDAVR</sequence>
<evidence type="ECO:0000313" key="1">
    <source>
        <dbReference type="EMBL" id="PWR20117.1"/>
    </source>
</evidence>
<proteinExistence type="predicted"/>
<dbReference type="Pfam" id="PF20132">
    <property type="entry name" value="DUF6522"/>
    <property type="match status" value="1"/>
</dbReference>
<dbReference type="AlphaFoldDB" id="A0A317DZA4"/>
<reference evidence="2" key="1">
    <citation type="submission" date="2018-05" db="EMBL/GenBank/DDBJ databases">
        <title>Zavarzinia sp. HR-AS.</title>
        <authorList>
            <person name="Lee Y."/>
            <person name="Jeon C.O."/>
        </authorList>
    </citation>
    <scope>NUCLEOTIDE SEQUENCE [LARGE SCALE GENOMIC DNA]</scope>
    <source>
        <strain evidence="2">DSM 1231</strain>
    </source>
</reference>
<keyword evidence="2" id="KW-1185">Reference proteome</keyword>
<dbReference type="InterPro" id="IPR045389">
    <property type="entry name" value="DUF6522"/>
</dbReference>
<dbReference type="OrthoDB" id="8238457at2"/>
<protein>
    <submittedName>
        <fullName evidence="1">Uncharacterized protein</fullName>
    </submittedName>
</protein>
<organism evidence="1 2">
    <name type="scientific">Zavarzinia compransoris</name>
    <dbReference type="NCBI Taxonomy" id="1264899"/>
    <lineage>
        <taxon>Bacteria</taxon>
        <taxon>Pseudomonadati</taxon>
        <taxon>Pseudomonadota</taxon>
        <taxon>Alphaproteobacteria</taxon>
        <taxon>Rhodospirillales</taxon>
        <taxon>Zavarziniaceae</taxon>
        <taxon>Zavarzinia</taxon>
    </lineage>
</organism>
<gene>
    <name evidence="1" type="ORF">DKG75_15825</name>
</gene>
<dbReference type="Proteomes" id="UP000246077">
    <property type="component" value="Unassembled WGS sequence"/>
</dbReference>
<evidence type="ECO:0000313" key="2">
    <source>
        <dbReference type="Proteomes" id="UP000246077"/>
    </source>
</evidence>
<name>A0A317DZA4_9PROT</name>
<dbReference type="EMBL" id="QGLF01000004">
    <property type="protein sequence ID" value="PWR20117.1"/>
    <property type="molecule type" value="Genomic_DNA"/>
</dbReference>
<comment type="caution">
    <text evidence="1">The sequence shown here is derived from an EMBL/GenBank/DDBJ whole genome shotgun (WGS) entry which is preliminary data.</text>
</comment>